<dbReference type="InterPro" id="IPR029058">
    <property type="entry name" value="AB_hydrolase_fold"/>
</dbReference>
<dbReference type="HOGENOM" id="CLU_020336_50_4_9"/>
<dbReference type="OrthoDB" id="9805423at2"/>
<evidence type="ECO:0000313" key="2">
    <source>
        <dbReference type="EMBL" id="AHV99301.1"/>
    </source>
</evidence>
<dbReference type="eggNOG" id="COG0596">
    <property type="taxonomic scope" value="Bacteria"/>
</dbReference>
<proteinExistence type="predicted"/>
<keyword evidence="3" id="KW-1185">Reference proteome</keyword>
<dbReference type="RefSeq" id="WP_025336752.1">
    <property type="nucleotide sequence ID" value="NZ_CP004078.1"/>
</dbReference>
<dbReference type="AlphaFoldDB" id="X4ZIL1"/>
<dbReference type="PATRIC" id="fig|1268072.3.peg.4544"/>
<dbReference type="KEGG" id="psab:PSAB_22060"/>
<evidence type="ECO:0000313" key="3">
    <source>
        <dbReference type="Proteomes" id="UP000019772"/>
    </source>
</evidence>
<dbReference type="Pfam" id="PF00561">
    <property type="entry name" value="Abhydrolase_1"/>
    <property type="match status" value="1"/>
</dbReference>
<protein>
    <submittedName>
        <fullName evidence="2">Hydrolase</fullName>
    </submittedName>
</protein>
<dbReference type="InterPro" id="IPR000073">
    <property type="entry name" value="AB_hydrolase_1"/>
</dbReference>
<dbReference type="InterPro" id="IPR050266">
    <property type="entry name" value="AB_hydrolase_sf"/>
</dbReference>
<evidence type="ECO:0000259" key="1">
    <source>
        <dbReference type="Pfam" id="PF00561"/>
    </source>
</evidence>
<sequence length="270" mass="30181">MTDPIPNNHDSVSYHRKSFEGPDTVLSYIDFGGGGPPLVALHGHMNEGLFARHLAERFAREYRVIALDQRGHGESGRPASFDNDRYVADALALLDHLGIDHAVLLGHSLGGVVAYRLAARRPERVRALIIEDIGAAVDDDLGFAAEWPRRMPTREALIAVLGRLGPAFAYSMRQYEDGWGLPFVPEDMIRSQRKLNGNHWDDWLATDCPALLLHGMRSNCLSYGQAEEMARRRPNTKLVHLDAGHTIHFDAPDRYLEEIEQFLTETGAHS</sequence>
<feature type="domain" description="AB hydrolase-1" evidence="1">
    <location>
        <begin position="36"/>
        <end position="252"/>
    </location>
</feature>
<name>X4ZIL1_9BACL</name>
<organism evidence="2 3">
    <name type="scientific">Paenibacillus sabinae T27</name>
    <dbReference type="NCBI Taxonomy" id="1268072"/>
    <lineage>
        <taxon>Bacteria</taxon>
        <taxon>Bacillati</taxon>
        <taxon>Bacillota</taxon>
        <taxon>Bacilli</taxon>
        <taxon>Bacillales</taxon>
        <taxon>Paenibacillaceae</taxon>
        <taxon>Paenibacillus</taxon>
    </lineage>
</organism>
<dbReference type="InterPro" id="IPR000639">
    <property type="entry name" value="Epox_hydrolase-like"/>
</dbReference>
<dbReference type="SUPFAM" id="SSF53474">
    <property type="entry name" value="alpha/beta-Hydrolases"/>
    <property type="match status" value="1"/>
</dbReference>
<dbReference type="GO" id="GO:0016787">
    <property type="term" value="F:hydrolase activity"/>
    <property type="evidence" value="ECO:0007669"/>
    <property type="project" value="UniProtKB-KW"/>
</dbReference>
<dbReference type="PANTHER" id="PTHR43798">
    <property type="entry name" value="MONOACYLGLYCEROL LIPASE"/>
    <property type="match status" value="1"/>
</dbReference>
<dbReference type="STRING" id="1268072.PSAB_22060"/>
<gene>
    <name evidence="2" type="ORF">PSAB_22060</name>
</gene>
<dbReference type="PRINTS" id="PR00412">
    <property type="entry name" value="EPOXHYDRLASE"/>
</dbReference>
<accession>X4ZIL1</accession>
<keyword evidence="2" id="KW-0378">Hydrolase</keyword>
<dbReference type="EMBL" id="CP004078">
    <property type="protein sequence ID" value="AHV99301.1"/>
    <property type="molecule type" value="Genomic_DNA"/>
</dbReference>
<reference evidence="2 3" key="1">
    <citation type="journal article" date="2014" name="PLoS Genet.">
        <title>Comparative Genomic Analysis of N2-Fixing and Non-N2-Fixing Paenibacillus spp.: Organization, Evolution and Expression of the Nitrogen Fixation Genes.</title>
        <authorList>
            <person name="Xie J.B."/>
            <person name="Du Z."/>
            <person name="Bai L."/>
            <person name="Tian C."/>
            <person name="Zhang Y."/>
            <person name="Xie J.Y."/>
            <person name="Wang T."/>
            <person name="Liu X."/>
            <person name="Chen X."/>
            <person name="Cheng Q."/>
            <person name="Chen S."/>
            <person name="Li J."/>
        </authorList>
    </citation>
    <scope>NUCLEOTIDE SEQUENCE [LARGE SCALE GENOMIC DNA]</scope>
    <source>
        <strain evidence="2 3">T27</strain>
    </source>
</reference>
<dbReference type="Proteomes" id="UP000019772">
    <property type="component" value="Chromosome"/>
</dbReference>
<dbReference type="Gene3D" id="3.40.50.1820">
    <property type="entry name" value="alpha/beta hydrolase"/>
    <property type="match status" value="1"/>
</dbReference>
<dbReference type="PRINTS" id="PR00111">
    <property type="entry name" value="ABHYDROLASE"/>
</dbReference>